<dbReference type="SUPFAM" id="SSF51735">
    <property type="entry name" value="NAD(P)-binding Rossmann-fold domains"/>
    <property type="match status" value="1"/>
</dbReference>
<comment type="caution">
    <text evidence="3">The sequence shown here is derived from an EMBL/GenBank/DDBJ whole genome shotgun (WGS) entry which is preliminary data.</text>
</comment>
<dbReference type="PRINTS" id="PR00081">
    <property type="entry name" value="GDHRDH"/>
</dbReference>
<dbReference type="PANTHER" id="PTHR45024">
    <property type="entry name" value="DEHYDROGENASES, SHORT CHAIN"/>
    <property type="match status" value="1"/>
</dbReference>
<keyword evidence="4" id="KW-1185">Reference proteome</keyword>
<proteinExistence type="inferred from homology"/>
<evidence type="ECO:0000256" key="2">
    <source>
        <dbReference type="ARBA" id="ARBA00023002"/>
    </source>
</evidence>
<dbReference type="Pfam" id="PF00106">
    <property type="entry name" value="adh_short"/>
    <property type="match status" value="1"/>
</dbReference>
<dbReference type="InterPro" id="IPR002347">
    <property type="entry name" value="SDR_fam"/>
</dbReference>
<reference evidence="4" key="1">
    <citation type="journal article" date="2019" name="Int. J. Syst. Evol. Microbiol.">
        <title>The Global Catalogue of Microorganisms (GCM) 10K type strain sequencing project: providing services to taxonomists for standard genome sequencing and annotation.</title>
        <authorList>
            <consortium name="The Broad Institute Genomics Platform"/>
            <consortium name="The Broad Institute Genome Sequencing Center for Infectious Disease"/>
            <person name="Wu L."/>
            <person name="Ma J."/>
        </authorList>
    </citation>
    <scope>NUCLEOTIDE SEQUENCE [LARGE SCALE GENOMIC DNA]</scope>
    <source>
        <strain evidence="4">JCM 18720</strain>
    </source>
</reference>
<keyword evidence="2" id="KW-0560">Oxidoreductase</keyword>
<name>A0ABP9SBL2_9GAMM</name>
<dbReference type="PANTHER" id="PTHR45024:SF2">
    <property type="entry name" value="SCP2 DOMAIN-CONTAINING PROTEIN"/>
    <property type="match status" value="1"/>
</dbReference>
<comment type="similarity">
    <text evidence="1">Belongs to the short-chain dehydrogenases/reductases (SDR) family.</text>
</comment>
<dbReference type="InterPro" id="IPR051687">
    <property type="entry name" value="Peroxisomal_Beta-Oxidation"/>
</dbReference>
<accession>A0ABP9SBL2</accession>
<evidence type="ECO:0000313" key="4">
    <source>
        <dbReference type="Proteomes" id="UP001501600"/>
    </source>
</evidence>
<evidence type="ECO:0000313" key="3">
    <source>
        <dbReference type="EMBL" id="GAA5193266.1"/>
    </source>
</evidence>
<dbReference type="RefSeq" id="WP_345317322.1">
    <property type="nucleotide sequence ID" value="NZ_BAABLF010000022.1"/>
</dbReference>
<dbReference type="Proteomes" id="UP001501600">
    <property type="component" value="Unassembled WGS sequence"/>
</dbReference>
<evidence type="ECO:0000256" key="1">
    <source>
        <dbReference type="ARBA" id="ARBA00006484"/>
    </source>
</evidence>
<gene>
    <name evidence="3" type="ORF">GCM10025772_23900</name>
</gene>
<organism evidence="3 4">
    <name type="scientific">Ferrimonas gelatinilytica</name>
    <dbReference type="NCBI Taxonomy" id="1255257"/>
    <lineage>
        <taxon>Bacteria</taxon>
        <taxon>Pseudomonadati</taxon>
        <taxon>Pseudomonadota</taxon>
        <taxon>Gammaproteobacteria</taxon>
        <taxon>Alteromonadales</taxon>
        <taxon>Ferrimonadaceae</taxon>
        <taxon>Ferrimonas</taxon>
    </lineage>
</organism>
<dbReference type="EMBL" id="BAABLF010000022">
    <property type="protein sequence ID" value="GAA5193266.1"/>
    <property type="molecule type" value="Genomic_DNA"/>
</dbReference>
<dbReference type="Gene3D" id="3.40.50.720">
    <property type="entry name" value="NAD(P)-binding Rossmann-like Domain"/>
    <property type="match status" value="1"/>
</dbReference>
<protein>
    <submittedName>
        <fullName evidence="3">SDR family NAD(P)-dependent oxidoreductase</fullName>
    </submittedName>
</protein>
<sequence length="302" mass="32506">MINFTDRVVIVTGAGRGLGRTYSLALAARGATVVAVDLGCDPEGENPDPSYIEDLVASIHDMGRAEAIGHCCDVRSGNALDEVVADTLTRFGRIDGLVCNAGTLLSSQQQAIGDDQPRLQMEMNHFSTLESVRAVWPQMKRQGYGRVVITASLSALYGDPKLPGFGAANGANIALMQSLKCGSEADGIRINALCPSADTRLTRSLGLSRMAEEMTPDLMVPPLLWLLSESAPNGETVTAGGGHVALASVQESEGLYLGGDRMRPECYAEAWQRLKQMPKRRGFAILGERLERLFQSLLRQRS</sequence>
<dbReference type="InterPro" id="IPR036291">
    <property type="entry name" value="NAD(P)-bd_dom_sf"/>
</dbReference>